<evidence type="ECO:0000256" key="7">
    <source>
        <dbReference type="ARBA" id="ARBA00022989"/>
    </source>
</evidence>
<feature type="transmembrane region" description="Helical" evidence="9">
    <location>
        <begin position="550"/>
        <end position="567"/>
    </location>
</feature>
<dbReference type="EMBL" id="JAETWB010000024">
    <property type="protein sequence ID" value="MBL6081284.1"/>
    <property type="molecule type" value="Genomic_DNA"/>
</dbReference>
<organism evidence="11 12">
    <name type="scientific">Belnapia arida</name>
    <dbReference type="NCBI Taxonomy" id="2804533"/>
    <lineage>
        <taxon>Bacteria</taxon>
        <taxon>Pseudomonadati</taxon>
        <taxon>Pseudomonadota</taxon>
        <taxon>Alphaproteobacteria</taxon>
        <taxon>Acetobacterales</taxon>
        <taxon>Roseomonadaceae</taxon>
        <taxon>Belnapia</taxon>
    </lineage>
</organism>
<evidence type="ECO:0000313" key="11">
    <source>
        <dbReference type="EMBL" id="MBL6081284.1"/>
    </source>
</evidence>
<feature type="transmembrane region" description="Helical" evidence="9">
    <location>
        <begin position="440"/>
        <end position="460"/>
    </location>
</feature>
<dbReference type="PANTHER" id="PTHR32063">
    <property type="match status" value="1"/>
</dbReference>
<name>A0ABS1U9F8_9PROT</name>
<evidence type="ECO:0000256" key="2">
    <source>
        <dbReference type="ARBA" id="ARBA00010942"/>
    </source>
</evidence>
<evidence type="ECO:0000256" key="6">
    <source>
        <dbReference type="ARBA" id="ARBA00022692"/>
    </source>
</evidence>
<reference evidence="11 12" key="1">
    <citation type="submission" date="2021-01" db="EMBL/GenBank/DDBJ databases">
        <title>Belnapia mucosa sp. nov. and Belnapia arida sp. nov., isolated from the Tabernas Desert (Almeria, Spain).</title>
        <authorList>
            <person name="Molina-Menor E."/>
            <person name="Vidal-Verdu A."/>
            <person name="Calonge A."/>
            <person name="Satari L."/>
            <person name="Pereto J."/>
            <person name="Porcar M."/>
        </authorList>
    </citation>
    <scope>NUCLEOTIDE SEQUENCE [LARGE SCALE GENOMIC DNA]</scope>
    <source>
        <strain evidence="11 12">T18</strain>
    </source>
</reference>
<feature type="transmembrane region" description="Helical" evidence="9">
    <location>
        <begin position="1014"/>
        <end position="1036"/>
    </location>
</feature>
<keyword evidence="3 9" id="KW-0813">Transport</keyword>
<feature type="transmembrane region" description="Helical" evidence="9">
    <location>
        <begin position="880"/>
        <end position="898"/>
    </location>
</feature>
<dbReference type="SUPFAM" id="SSF82693">
    <property type="entry name" value="Multidrug efflux transporter AcrB pore domain, PN1, PN2, PC1 and PC2 subdomains"/>
    <property type="match status" value="4"/>
</dbReference>
<dbReference type="PRINTS" id="PR00702">
    <property type="entry name" value="ACRIFLAVINRP"/>
</dbReference>
<dbReference type="InterPro" id="IPR004764">
    <property type="entry name" value="MdtF-like"/>
</dbReference>
<feature type="transmembrane region" description="Helical" evidence="9">
    <location>
        <begin position="398"/>
        <end position="419"/>
    </location>
</feature>
<feature type="transmembrane region" description="Helical" evidence="9">
    <location>
        <begin position="981"/>
        <end position="1002"/>
    </location>
</feature>
<evidence type="ECO:0000256" key="5">
    <source>
        <dbReference type="ARBA" id="ARBA00022519"/>
    </source>
</evidence>
<dbReference type="PROSITE" id="PS50156">
    <property type="entry name" value="SSD"/>
    <property type="match status" value="1"/>
</dbReference>
<keyword evidence="5 9" id="KW-0997">Cell inner membrane</keyword>
<dbReference type="Gene3D" id="3.30.70.1430">
    <property type="entry name" value="Multidrug efflux transporter AcrB pore domain"/>
    <property type="match status" value="2"/>
</dbReference>
<comment type="subcellular location">
    <subcellularLocation>
        <location evidence="1 9">Cell inner membrane</location>
        <topology evidence="1 9">Multi-pass membrane protein</topology>
    </subcellularLocation>
</comment>
<keyword evidence="7 9" id="KW-1133">Transmembrane helix</keyword>
<dbReference type="Gene3D" id="3.30.70.1440">
    <property type="entry name" value="Multidrug efflux transporter AcrB pore domain"/>
    <property type="match status" value="1"/>
</dbReference>
<feature type="transmembrane region" description="Helical" evidence="9">
    <location>
        <begin position="472"/>
        <end position="499"/>
    </location>
</feature>
<comment type="caution">
    <text evidence="11">The sequence shown here is derived from an EMBL/GenBank/DDBJ whole genome shotgun (WGS) entry which is preliminary data.</text>
</comment>
<dbReference type="SUPFAM" id="SSF82714">
    <property type="entry name" value="Multidrug efflux transporter AcrB TolC docking domain, DN and DC subdomains"/>
    <property type="match status" value="2"/>
</dbReference>
<protein>
    <recommendedName>
        <fullName evidence="9">Efflux pump membrane transporter</fullName>
    </recommendedName>
</protein>
<keyword evidence="12" id="KW-1185">Reference proteome</keyword>
<dbReference type="Gene3D" id="1.20.1640.10">
    <property type="entry name" value="Multidrug efflux transporter AcrB transmembrane domain"/>
    <property type="match status" value="2"/>
</dbReference>
<dbReference type="RefSeq" id="WP_202834504.1">
    <property type="nucleotide sequence ID" value="NZ_JAETWB010000024.1"/>
</dbReference>
<dbReference type="SUPFAM" id="SSF82866">
    <property type="entry name" value="Multidrug efflux transporter AcrB transmembrane domain"/>
    <property type="match status" value="2"/>
</dbReference>
<dbReference type="Proteomes" id="UP000660885">
    <property type="component" value="Unassembled WGS sequence"/>
</dbReference>
<evidence type="ECO:0000256" key="9">
    <source>
        <dbReference type="RuleBase" id="RU364070"/>
    </source>
</evidence>
<feature type="transmembrane region" description="Helical" evidence="9">
    <location>
        <begin position="12"/>
        <end position="33"/>
    </location>
</feature>
<evidence type="ECO:0000259" key="10">
    <source>
        <dbReference type="PROSITE" id="PS50156"/>
    </source>
</evidence>
<dbReference type="InterPro" id="IPR001036">
    <property type="entry name" value="Acrflvin-R"/>
</dbReference>
<feature type="transmembrane region" description="Helical" evidence="9">
    <location>
        <begin position="933"/>
        <end position="954"/>
    </location>
</feature>
<accession>A0ABS1U9F8</accession>
<sequence length="1062" mass="113641">MSNIGVISVRQPVLACVLSLVLLIVGGLSMLSLPISEYPDVAPPTVVVATNYPGASAQVVADTVATPIEQEVNGTEGMLYMSSQSTADGRMTLTVTFRLGTDPDRAQILVQGAVSTALPRLPEEVRRWGVTTRKIATDRLMIIFVTSPDGSYDQLYVSNFALRQVRDELLRIDGIGDIDMQGARDYAMRVWLDPGRMMANNITAEDVIAAIQAQNAEIAGGQIAEPPVTGQAFQPNLTFRGRLADPAEFEHIVVRAGAGGRLLRLHDIGHVEIGAASYTTGSTLQGRPAVALAVTQRPGSNSLDTARLIRERLDAITQNFPAGIKAEIAYDPTRFVAESVHELAQTIGEAVVLVVLVVLLFLQNWRAAMIPILAIPVSLIGTFGVMIVLGFTLNVLTLFGLVLAVGIVVDDAIVVVENVERHLAEEPSAAAAAERTMMEVGGALISIALVLCAVFVPTTFLDGITGRFFRQFAITISVATALSCFCSLTLSPALASLILRHHAPKTILRPSPLRRLVTALLDGFNRGFDRLADAYGGLTRRLVQRTGPMLALYALLIGGAGFLLVTAPQGFVPAQDRGYAVVSIELPGGASLARTTAVVERAAAIVRDIPGIASVSALAGISGATNTAGSNQGTLTPVFVPWDERLPHGITSVSILRELRRRLAVLDEATVLVIPPPSVPGLGSGAGFALRLEDRTGRGTAILAAAAEDFVAALRRVPGLGGVYTPFRIDAPLIAVDIDRSKIEMLGVPVARLSQSIETLLGSSYVNDFTAYGRNWRVVAQASPEYRREPRDLSRLFTRNSDGQMVPLANVMTLRDITGPQRVPRYNLYPSAEVAGEILPGTGSAAAIAAIDRLARRTLPDGIGFDWTDLSYEQTQSGNAGLLVFPLCVLFVYLVLAAQYGSWSLPFAVILIVPMCLLTSTLGVRMLGQDVNILTQIGFVVLVGLAAKNAILIVEFAQQREDEGVTPIEAVVEACRLRLRAILMTSLAFILGVLPLVIASGAGSEMRRAVGSAVFFGMIGVTAFGLLFTPVFYMVIRRIVGPRRSILRQMTRQQRRKPRLPG</sequence>
<keyword evidence="4" id="KW-1003">Cell membrane</keyword>
<feature type="transmembrane region" description="Helical" evidence="9">
    <location>
        <begin position="343"/>
        <end position="362"/>
    </location>
</feature>
<evidence type="ECO:0000256" key="4">
    <source>
        <dbReference type="ARBA" id="ARBA00022475"/>
    </source>
</evidence>
<feature type="domain" description="SSD" evidence="10">
    <location>
        <begin position="368"/>
        <end position="497"/>
    </location>
</feature>
<dbReference type="Pfam" id="PF00873">
    <property type="entry name" value="ACR_tran"/>
    <property type="match status" value="1"/>
</dbReference>
<keyword evidence="6 9" id="KW-0812">Transmembrane</keyword>
<evidence type="ECO:0000256" key="8">
    <source>
        <dbReference type="ARBA" id="ARBA00023136"/>
    </source>
</evidence>
<feature type="transmembrane region" description="Helical" evidence="9">
    <location>
        <begin position="369"/>
        <end position="392"/>
    </location>
</feature>
<proteinExistence type="inferred from homology"/>
<evidence type="ECO:0000256" key="3">
    <source>
        <dbReference type="ARBA" id="ARBA00022448"/>
    </source>
</evidence>
<evidence type="ECO:0000256" key="1">
    <source>
        <dbReference type="ARBA" id="ARBA00004429"/>
    </source>
</evidence>
<keyword evidence="8 9" id="KW-0472">Membrane</keyword>
<dbReference type="PANTHER" id="PTHR32063:SF11">
    <property type="entry name" value="CATION OR DRUG EFFLUX SYSTEM PROTEIN"/>
    <property type="match status" value="1"/>
</dbReference>
<dbReference type="InterPro" id="IPR000731">
    <property type="entry name" value="SSD"/>
</dbReference>
<dbReference type="NCBIfam" id="NF000282">
    <property type="entry name" value="RND_permease_1"/>
    <property type="match status" value="1"/>
</dbReference>
<evidence type="ECO:0000313" key="12">
    <source>
        <dbReference type="Proteomes" id="UP000660885"/>
    </source>
</evidence>
<dbReference type="Gene3D" id="3.30.2090.10">
    <property type="entry name" value="Multidrug efflux transporter AcrB TolC docking domain, DN and DC subdomains"/>
    <property type="match status" value="2"/>
</dbReference>
<gene>
    <name evidence="11" type="ORF">JMJ56_25135</name>
</gene>
<feature type="transmembrane region" description="Helical" evidence="9">
    <location>
        <begin position="905"/>
        <end position="927"/>
    </location>
</feature>
<dbReference type="Gene3D" id="3.30.70.1320">
    <property type="entry name" value="Multidrug efflux transporter AcrB pore domain like"/>
    <property type="match status" value="1"/>
</dbReference>
<comment type="similarity">
    <text evidence="2 9">Belongs to the resistance-nodulation-cell division (RND) (TC 2.A.6) family.</text>
</comment>
<dbReference type="NCBIfam" id="TIGR00915">
    <property type="entry name" value="2A0602"/>
    <property type="match status" value="1"/>
</dbReference>
<dbReference type="InterPro" id="IPR027463">
    <property type="entry name" value="AcrB_DN_DC_subdom"/>
</dbReference>